<proteinExistence type="inferred from homology"/>
<accession>A0A0F3KJD4</accession>
<dbReference type="PROSITE" id="PS51257">
    <property type="entry name" value="PROKAR_LIPOPROTEIN"/>
    <property type="match status" value="1"/>
</dbReference>
<dbReference type="SUPFAM" id="SSF56954">
    <property type="entry name" value="Outer membrane efflux proteins (OEP)"/>
    <property type="match status" value="1"/>
</dbReference>
<evidence type="ECO:0008006" key="5">
    <source>
        <dbReference type="Google" id="ProtNLM"/>
    </source>
</evidence>
<evidence type="ECO:0000313" key="4">
    <source>
        <dbReference type="Proteomes" id="UP000033651"/>
    </source>
</evidence>
<comment type="similarity">
    <text evidence="1 2">Belongs to the outer membrane factor (OMF) (TC 1.B.17) family.</text>
</comment>
<dbReference type="EMBL" id="JZRB01000029">
    <property type="protein sequence ID" value="KJV31328.1"/>
    <property type="molecule type" value="Genomic_DNA"/>
</dbReference>
<evidence type="ECO:0000313" key="3">
    <source>
        <dbReference type="EMBL" id="KJV31328.1"/>
    </source>
</evidence>
<dbReference type="PANTHER" id="PTHR30203">
    <property type="entry name" value="OUTER MEMBRANE CATION EFFLUX PROTEIN"/>
    <property type="match status" value="1"/>
</dbReference>
<evidence type="ECO:0000256" key="1">
    <source>
        <dbReference type="ARBA" id="ARBA00007613"/>
    </source>
</evidence>
<comment type="caution">
    <text evidence="3">The sequence shown here is derived from an EMBL/GenBank/DDBJ whole genome shotgun (WGS) entry which is preliminary data.</text>
</comment>
<comment type="subcellular location">
    <subcellularLocation>
        <location evidence="2">Cell outer membrane</location>
        <topology evidence="2">Lipid-anchor</topology>
    </subcellularLocation>
</comment>
<dbReference type="AlphaFoldDB" id="A0A0F3KJD4"/>
<protein>
    <recommendedName>
        <fullName evidence="5">NodT family efflux transporter outer membrane factor (OMF) lipoprotein</fullName>
    </recommendedName>
</protein>
<dbReference type="Proteomes" id="UP000033651">
    <property type="component" value="Unassembled WGS sequence"/>
</dbReference>
<keyword evidence="2" id="KW-0812">Transmembrane</keyword>
<reference evidence="3 4" key="1">
    <citation type="submission" date="2015-03" db="EMBL/GenBank/DDBJ databases">
        <title>Draft genome sequence of Luteibacter yeojuensis strain SU11.</title>
        <authorList>
            <person name="Sulaiman J."/>
            <person name="Priya K."/>
            <person name="Chan K.-G."/>
        </authorList>
    </citation>
    <scope>NUCLEOTIDE SEQUENCE [LARGE SCALE GENOMIC DNA]</scope>
    <source>
        <strain evidence="3 4">SU11</strain>
    </source>
</reference>
<dbReference type="PANTHER" id="PTHR30203:SF33">
    <property type="entry name" value="BLR4455 PROTEIN"/>
    <property type="match status" value="1"/>
</dbReference>
<evidence type="ECO:0000256" key="2">
    <source>
        <dbReference type="RuleBase" id="RU362097"/>
    </source>
</evidence>
<keyword evidence="2" id="KW-0564">Palmitate</keyword>
<dbReference type="RefSeq" id="WP_045830189.1">
    <property type="nucleotide sequence ID" value="NZ_JZRB01000029.1"/>
</dbReference>
<dbReference type="Pfam" id="PF02321">
    <property type="entry name" value="OEP"/>
    <property type="match status" value="2"/>
</dbReference>
<dbReference type="Gene3D" id="2.20.200.10">
    <property type="entry name" value="Outer membrane efflux proteins (OEP)"/>
    <property type="match status" value="1"/>
</dbReference>
<dbReference type="GO" id="GO:0009279">
    <property type="term" value="C:cell outer membrane"/>
    <property type="evidence" value="ECO:0007669"/>
    <property type="project" value="UniProtKB-SubCell"/>
</dbReference>
<dbReference type="Gene3D" id="1.20.1600.10">
    <property type="entry name" value="Outer membrane efflux proteins (OEP)"/>
    <property type="match status" value="1"/>
</dbReference>
<keyword evidence="2" id="KW-1134">Transmembrane beta strand</keyword>
<sequence>MKTFLRPWLVAGSVVALGACTVGPDYVRPGVATPAAFKEAQAAATATPLPAGTWWAIYHDPALDALVAQVAVNNPSLAAAAARVREADALVKEAQGAAYPEVGLGSLKSGRRNENDFGVGVSWDLDLWGRIRRDVEAHRALAQASSADLAGATLSMQARVVQSYFALRAEDAALPLLEHAAEAGLKWHEMAQNQYAQGQVSRANVADALVRASNAQLQLADARSARAKLEHAIAVMLGQPPESFTIAPAPFDTAVPEIPAGVPATLLERRPDVVASERRMAAASAGRGVAKAQTLPSISLAAGIGVRRGPTGTVDAKAPLFAGGRLEGNEQHANAAYDEAVANYRQTVLDAYREVEDGLVDTSTLASAAELQAKAAAAAAESDRVVQNQYREGVADYTTVVDAANAAVTAGRGDFELRRRRLGASVDLILALGGGWQP</sequence>
<dbReference type="InterPro" id="IPR010131">
    <property type="entry name" value="MdtP/NodT-like"/>
</dbReference>
<dbReference type="PATRIC" id="fig|345309.4.peg.2129"/>
<keyword evidence="2" id="KW-0472">Membrane</keyword>
<dbReference type="NCBIfam" id="TIGR01845">
    <property type="entry name" value="outer_NodT"/>
    <property type="match status" value="1"/>
</dbReference>
<organism evidence="3 4">
    <name type="scientific">Luteibacter yeojuensis</name>
    <dbReference type="NCBI Taxonomy" id="345309"/>
    <lineage>
        <taxon>Bacteria</taxon>
        <taxon>Pseudomonadati</taxon>
        <taxon>Pseudomonadota</taxon>
        <taxon>Gammaproteobacteria</taxon>
        <taxon>Lysobacterales</taxon>
        <taxon>Rhodanobacteraceae</taxon>
        <taxon>Luteibacter</taxon>
    </lineage>
</organism>
<keyword evidence="4" id="KW-1185">Reference proteome</keyword>
<dbReference type="InterPro" id="IPR003423">
    <property type="entry name" value="OMP_efflux"/>
</dbReference>
<name>A0A0F3KJD4_9GAMM</name>
<gene>
    <name evidence="3" type="ORF">VI08_13885</name>
</gene>
<dbReference type="GO" id="GO:0015562">
    <property type="term" value="F:efflux transmembrane transporter activity"/>
    <property type="evidence" value="ECO:0007669"/>
    <property type="project" value="InterPro"/>
</dbReference>
<keyword evidence="2" id="KW-0449">Lipoprotein</keyword>